<dbReference type="InterPro" id="IPR005467">
    <property type="entry name" value="His_kinase_dom"/>
</dbReference>
<evidence type="ECO:0000256" key="1">
    <source>
        <dbReference type="ARBA" id="ARBA00000085"/>
    </source>
</evidence>
<evidence type="ECO:0000256" key="14">
    <source>
        <dbReference type="SAM" id="Phobius"/>
    </source>
</evidence>
<feature type="transmembrane region" description="Helical" evidence="14">
    <location>
        <begin position="104"/>
        <end position="123"/>
    </location>
</feature>
<dbReference type="InterPro" id="IPR003594">
    <property type="entry name" value="HATPase_dom"/>
</dbReference>
<proteinExistence type="predicted"/>
<dbReference type="SUPFAM" id="SSF55874">
    <property type="entry name" value="ATPase domain of HSP90 chaperone/DNA topoisomerase II/histidine kinase"/>
    <property type="match status" value="1"/>
</dbReference>
<keyword evidence="9 16" id="KW-0418">Kinase</keyword>
<dbReference type="Gene3D" id="1.10.287.130">
    <property type="match status" value="1"/>
</dbReference>
<keyword evidence="11 14" id="KW-1133">Transmembrane helix</keyword>
<evidence type="ECO:0000259" key="15">
    <source>
        <dbReference type="PROSITE" id="PS50109"/>
    </source>
</evidence>
<evidence type="ECO:0000256" key="13">
    <source>
        <dbReference type="ARBA" id="ARBA00023136"/>
    </source>
</evidence>
<dbReference type="PRINTS" id="PR00344">
    <property type="entry name" value="BCTRLSENSOR"/>
</dbReference>
<evidence type="ECO:0000256" key="3">
    <source>
        <dbReference type="ARBA" id="ARBA00012438"/>
    </source>
</evidence>
<dbReference type="EC" id="2.7.13.3" evidence="3"/>
<dbReference type="Proteomes" id="UP000253083">
    <property type="component" value="Unassembled WGS sequence"/>
</dbReference>
<dbReference type="SMART" id="SM00388">
    <property type="entry name" value="HisKA"/>
    <property type="match status" value="1"/>
</dbReference>
<protein>
    <recommendedName>
        <fullName evidence="3">histidine kinase</fullName>
        <ecNumber evidence="3">2.7.13.3</ecNumber>
    </recommendedName>
</protein>
<dbReference type="PROSITE" id="PS50109">
    <property type="entry name" value="HIS_KIN"/>
    <property type="match status" value="1"/>
</dbReference>
<evidence type="ECO:0000256" key="7">
    <source>
        <dbReference type="ARBA" id="ARBA00022692"/>
    </source>
</evidence>
<feature type="domain" description="Histidine kinase" evidence="15">
    <location>
        <begin position="185"/>
        <end position="400"/>
    </location>
</feature>
<dbReference type="InParanoid" id="A0A395JMG3"/>
<dbReference type="FunCoup" id="A0A395JMG3">
    <property type="interactions" value="87"/>
</dbReference>
<dbReference type="GO" id="GO:0005524">
    <property type="term" value="F:ATP binding"/>
    <property type="evidence" value="ECO:0007669"/>
    <property type="project" value="UniProtKB-KW"/>
</dbReference>
<evidence type="ECO:0000313" key="17">
    <source>
        <dbReference type="Proteomes" id="UP000253083"/>
    </source>
</evidence>
<keyword evidence="12" id="KW-0902">Two-component regulatory system</keyword>
<dbReference type="PANTHER" id="PTHR45528">
    <property type="entry name" value="SENSOR HISTIDINE KINASE CPXA"/>
    <property type="match status" value="1"/>
</dbReference>
<dbReference type="AlphaFoldDB" id="A0A395JMG3"/>
<organism evidence="16 17">
    <name type="scientific">Arenicella xantha</name>
    <dbReference type="NCBI Taxonomy" id="644221"/>
    <lineage>
        <taxon>Bacteria</taxon>
        <taxon>Pseudomonadati</taxon>
        <taxon>Pseudomonadota</taxon>
        <taxon>Gammaproteobacteria</taxon>
        <taxon>Arenicellales</taxon>
        <taxon>Arenicellaceae</taxon>
        <taxon>Arenicella</taxon>
    </lineage>
</organism>
<dbReference type="Gene3D" id="6.10.340.10">
    <property type="match status" value="1"/>
</dbReference>
<gene>
    <name evidence="16" type="ORF">DFR28_10127</name>
</gene>
<evidence type="ECO:0000313" key="16">
    <source>
        <dbReference type="EMBL" id="RBP52647.1"/>
    </source>
</evidence>
<dbReference type="PANTHER" id="PTHR45528:SF1">
    <property type="entry name" value="SENSOR HISTIDINE KINASE CPXA"/>
    <property type="match status" value="1"/>
</dbReference>
<feature type="transmembrane region" description="Helical" evidence="14">
    <location>
        <begin position="12"/>
        <end position="33"/>
    </location>
</feature>
<dbReference type="GO" id="GO:0000155">
    <property type="term" value="F:phosphorelay sensor kinase activity"/>
    <property type="evidence" value="ECO:0007669"/>
    <property type="project" value="InterPro"/>
</dbReference>
<keyword evidence="7 14" id="KW-0812">Transmembrane</keyword>
<comment type="caution">
    <text evidence="16">The sequence shown here is derived from an EMBL/GenBank/DDBJ whole genome shotgun (WGS) entry which is preliminary data.</text>
</comment>
<reference evidence="16 17" key="1">
    <citation type="submission" date="2018-06" db="EMBL/GenBank/DDBJ databases">
        <title>Genomic Encyclopedia of Type Strains, Phase IV (KMG-IV): sequencing the most valuable type-strain genomes for metagenomic binning, comparative biology and taxonomic classification.</title>
        <authorList>
            <person name="Goeker M."/>
        </authorList>
    </citation>
    <scope>NUCLEOTIDE SEQUENCE [LARGE SCALE GENOMIC DNA]</scope>
    <source>
        <strain evidence="16 17">DSM 24032</strain>
    </source>
</reference>
<dbReference type="RefSeq" id="WP_113952281.1">
    <property type="nucleotide sequence ID" value="NZ_QNRT01000001.1"/>
</dbReference>
<dbReference type="Pfam" id="PF02518">
    <property type="entry name" value="HATPase_c"/>
    <property type="match status" value="1"/>
</dbReference>
<evidence type="ECO:0000256" key="6">
    <source>
        <dbReference type="ARBA" id="ARBA00022679"/>
    </source>
</evidence>
<evidence type="ECO:0000256" key="4">
    <source>
        <dbReference type="ARBA" id="ARBA00022475"/>
    </source>
</evidence>
<dbReference type="OrthoDB" id="9804645at2"/>
<keyword evidence="5" id="KW-0597">Phosphoprotein</keyword>
<dbReference type="InterPro" id="IPR036890">
    <property type="entry name" value="HATPase_C_sf"/>
</dbReference>
<dbReference type="SMART" id="SM00387">
    <property type="entry name" value="HATPase_c"/>
    <property type="match status" value="1"/>
</dbReference>
<keyword evidence="8" id="KW-0547">Nucleotide-binding</keyword>
<dbReference type="CDD" id="cd00082">
    <property type="entry name" value="HisKA"/>
    <property type="match status" value="1"/>
</dbReference>
<name>A0A395JMG3_9GAMM</name>
<dbReference type="Gene3D" id="3.30.565.10">
    <property type="entry name" value="Histidine kinase-like ATPase, C-terminal domain"/>
    <property type="match status" value="1"/>
</dbReference>
<evidence type="ECO:0000256" key="11">
    <source>
        <dbReference type="ARBA" id="ARBA00022989"/>
    </source>
</evidence>
<dbReference type="InterPro" id="IPR036097">
    <property type="entry name" value="HisK_dim/P_sf"/>
</dbReference>
<dbReference type="InterPro" id="IPR003661">
    <property type="entry name" value="HisK_dim/P_dom"/>
</dbReference>
<sequence>MQNRPPSTSIRQLLALAYMVIAIPAITFVLFAARAIDYRIEEAQASFVDGDRFTVAITPRNTWFIAVGQTLREINAPFSLSPKVNLDSHQNIKVALSLSDVRTAVLYIWCLILLVGALVIWWLSIKLKRPLDELNSAIDSLARDDLDKAVLITGASNFQTMGSKLDKLRLRLRHSDAQKTQFLRHISHEIKTPLTSIKEGSTLLQEDMLGPINAEQREVANILVRSSLELQSAIENLLDYSAAIAASNIRRRDSTNLAELTRRAVEKHALQIKQKQLDVNLELQAITHEVDPSQILTVFENLVSNAIKHSPSGGQIDISLHALRPRKIEFLIKDQGPGINPAQKDAIFQAFFVGDQATNTTLKGTGLGLSIAKQYVEAHEGSIQALETRNGATFRVVLTQ</sequence>
<evidence type="ECO:0000256" key="5">
    <source>
        <dbReference type="ARBA" id="ARBA00022553"/>
    </source>
</evidence>
<dbReference type="GO" id="GO:0005886">
    <property type="term" value="C:plasma membrane"/>
    <property type="evidence" value="ECO:0007669"/>
    <property type="project" value="UniProtKB-SubCell"/>
</dbReference>
<dbReference type="Pfam" id="PF00512">
    <property type="entry name" value="HisKA"/>
    <property type="match status" value="1"/>
</dbReference>
<dbReference type="EMBL" id="QNRT01000001">
    <property type="protein sequence ID" value="RBP52647.1"/>
    <property type="molecule type" value="Genomic_DNA"/>
</dbReference>
<accession>A0A395JMG3</accession>
<comment type="subcellular location">
    <subcellularLocation>
        <location evidence="2">Cell membrane</location>
        <topology evidence="2">Multi-pass membrane protein</topology>
    </subcellularLocation>
</comment>
<dbReference type="InterPro" id="IPR004358">
    <property type="entry name" value="Sig_transdc_His_kin-like_C"/>
</dbReference>
<evidence type="ECO:0000256" key="2">
    <source>
        <dbReference type="ARBA" id="ARBA00004651"/>
    </source>
</evidence>
<keyword evidence="17" id="KW-1185">Reference proteome</keyword>
<dbReference type="InterPro" id="IPR050398">
    <property type="entry name" value="HssS/ArlS-like"/>
</dbReference>
<keyword evidence="10" id="KW-0067">ATP-binding</keyword>
<dbReference type="SUPFAM" id="SSF47384">
    <property type="entry name" value="Homodimeric domain of signal transducing histidine kinase"/>
    <property type="match status" value="1"/>
</dbReference>
<evidence type="ECO:0000256" key="10">
    <source>
        <dbReference type="ARBA" id="ARBA00022840"/>
    </source>
</evidence>
<evidence type="ECO:0000256" key="8">
    <source>
        <dbReference type="ARBA" id="ARBA00022741"/>
    </source>
</evidence>
<keyword evidence="6" id="KW-0808">Transferase</keyword>
<evidence type="ECO:0000256" key="9">
    <source>
        <dbReference type="ARBA" id="ARBA00022777"/>
    </source>
</evidence>
<evidence type="ECO:0000256" key="12">
    <source>
        <dbReference type="ARBA" id="ARBA00023012"/>
    </source>
</evidence>
<keyword evidence="13 14" id="KW-0472">Membrane</keyword>
<keyword evidence="4" id="KW-1003">Cell membrane</keyword>
<dbReference type="CDD" id="cd00075">
    <property type="entry name" value="HATPase"/>
    <property type="match status" value="1"/>
</dbReference>
<comment type="catalytic activity">
    <reaction evidence="1">
        <text>ATP + protein L-histidine = ADP + protein N-phospho-L-histidine.</text>
        <dbReference type="EC" id="2.7.13.3"/>
    </reaction>
</comment>